<dbReference type="InterPro" id="IPR036915">
    <property type="entry name" value="Cyclin-like_sf"/>
</dbReference>
<evidence type="ECO:0000313" key="2">
    <source>
        <dbReference type="EMBL" id="THY67667.1"/>
    </source>
</evidence>
<accession>A0AB38LH52</accession>
<dbReference type="SUPFAM" id="SSF47954">
    <property type="entry name" value="Cyclin-like"/>
    <property type="match status" value="1"/>
</dbReference>
<reference evidence="2 3" key="1">
    <citation type="submission" date="2018-10" db="EMBL/GenBank/DDBJ databases">
        <title>Fifty Aureobasidium pullulans genomes reveal a recombining polyextremotolerant generalist.</title>
        <authorList>
            <person name="Gostincar C."/>
            <person name="Turk M."/>
            <person name="Zajc J."/>
            <person name="Gunde-Cimerman N."/>
        </authorList>
    </citation>
    <scope>NUCLEOTIDE SEQUENCE [LARGE SCALE GENOMIC DNA]</scope>
    <source>
        <strain evidence="2 3">EXF-4256</strain>
    </source>
</reference>
<dbReference type="CDD" id="cd20537">
    <property type="entry name" value="CYCLIN_CCNO-like_rpt2"/>
    <property type="match status" value="1"/>
</dbReference>
<protein>
    <recommendedName>
        <fullName evidence="1">Cyclin C-terminal domain-containing protein</fullName>
    </recommendedName>
</protein>
<dbReference type="Gene3D" id="1.10.472.10">
    <property type="entry name" value="Cyclin-like"/>
    <property type="match status" value="2"/>
</dbReference>
<dbReference type="InterPro" id="IPR004367">
    <property type="entry name" value="Cyclin_C-dom"/>
</dbReference>
<name>A0AB38LH52_AURPU</name>
<evidence type="ECO:0000313" key="3">
    <source>
        <dbReference type="Proteomes" id="UP000305064"/>
    </source>
</evidence>
<comment type="caution">
    <text evidence="2">The sequence shown here is derived from an EMBL/GenBank/DDBJ whole genome shotgun (WGS) entry which is preliminary data.</text>
</comment>
<proteinExistence type="predicted"/>
<dbReference type="AlphaFoldDB" id="A0AB38LH52"/>
<dbReference type="Pfam" id="PF02984">
    <property type="entry name" value="Cyclin_C"/>
    <property type="match status" value="1"/>
</dbReference>
<gene>
    <name evidence="2" type="ORF">D6C94_10568</name>
</gene>
<organism evidence="2 3">
    <name type="scientific">Aureobasidium pullulans</name>
    <name type="common">Black yeast</name>
    <name type="synonym">Pullularia pullulans</name>
    <dbReference type="NCBI Taxonomy" id="5580"/>
    <lineage>
        <taxon>Eukaryota</taxon>
        <taxon>Fungi</taxon>
        <taxon>Dikarya</taxon>
        <taxon>Ascomycota</taxon>
        <taxon>Pezizomycotina</taxon>
        <taxon>Dothideomycetes</taxon>
        <taxon>Dothideomycetidae</taxon>
        <taxon>Dothideales</taxon>
        <taxon>Saccotheciaceae</taxon>
        <taxon>Aureobasidium</taxon>
    </lineage>
</organism>
<dbReference type="Proteomes" id="UP000305064">
    <property type="component" value="Unassembled WGS sequence"/>
</dbReference>
<evidence type="ECO:0000259" key="1">
    <source>
        <dbReference type="Pfam" id="PF02984"/>
    </source>
</evidence>
<dbReference type="EMBL" id="QZBJ01000148">
    <property type="protein sequence ID" value="THY67667.1"/>
    <property type="molecule type" value="Genomic_DNA"/>
</dbReference>
<feature type="domain" description="Cyclin C-terminal" evidence="1">
    <location>
        <begin position="43"/>
        <end position="103"/>
    </location>
</feature>
<sequence>MDQRNRIPSIHQKDWLLYETTQQQVFDMERNILDALEHLIGSPTPYEFFHLGLLHHERTKEVENMALYVCKLTLFYGEFVSIPCSIIAKAAVAITRLALKLPPQPILEPHIKKVYPVLISVYADLLYLS</sequence>